<dbReference type="EMBL" id="JANIAA010000012">
    <property type="protein sequence ID" value="MCQ8190667.1"/>
    <property type="molecule type" value="Genomic_DNA"/>
</dbReference>
<comment type="caution">
    <text evidence="2">The sequence shown here is derived from an EMBL/GenBank/DDBJ whole genome shotgun (WGS) entry which is preliminary data.</text>
</comment>
<sequence length="64" mass="7301">MHRPDEYHQHDKYHQHDENDQHGEYHQHDSTARTTSAPGDMSGTSDTPSKTSNTATPERERNAA</sequence>
<evidence type="ECO:0000256" key="1">
    <source>
        <dbReference type="SAM" id="MobiDB-lite"/>
    </source>
</evidence>
<gene>
    <name evidence="2" type="ORF">NP777_20795</name>
</gene>
<protein>
    <submittedName>
        <fullName evidence="2">Uncharacterized protein</fullName>
    </submittedName>
</protein>
<keyword evidence="3" id="KW-1185">Reference proteome</keyword>
<feature type="compositionally biased region" description="Polar residues" evidence="1">
    <location>
        <begin position="32"/>
        <end position="56"/>
    </location>
</feature>
<name>A0ABT1UZV8_9ACTN</name>
<reference evidence="2 3" key="1">
    <citation type="submission" date="2022-07" db="EMBL/GenBank/DDBJ databases">
        <authorList>
            <person name="Phongsopitanun W."/>
            <person name="Tanasupawat S."/>
        </authorList>
    </citation>
    <scope>NUCLEOTIDE SEQUENCE [LARGE SCALE GENOMIC DNA]</scope>
    <source>
        <strain evidence="2 3">RCU-064</strain>
    </source>
</reference>
<dbReference type="RefSeq" id="WP_256651666.1">
    <property type="nucleotide sequence ID" value="NZ_JANIAA010000012.1"/>
</dbReference>
<accession>A0ABT1UZV8</accession>
<dbReference type="Proteomes" id="UP001204746">
    <property type="component" value="Unassembled WGS sequence"/>
</dbReference>
<evidence type="ECO:0000313" key="2">
    <source>
        <dbReference type="EMBL" id="MCQ8190667.1"/>
    </source>
</evidence>
<proteinExistence type="predicted"/>
<feature type="compositionally biased region" description="Basic and acidic residues" evidence="1">
    <location>
        <begin position="1"/>
        <end position="31"/>
    </location>
</feature>
<evidence type="ECO:0000313" key="3">
    <source>
        <dbReference type="Proteomes" id="UP001204746"/>
    </source>
</evidence>
<organism evidence="2 3">
    <name type="scientific">Streptomyces rugosispiralis</name>
    <dbReference type="NCBI Taxonomy" id="2967341"/>
    <lineage>
        <taxon>Bacteria</taxon>
        <taxon>Bacillati</taxon>
        <taxon>Actinomycetota</taxon>
        <taxon>Actinomycetes</taxon>
        <taxon>Kitasatosporales</taxon>
        <taxon>Streptomycetaceae</taxon>
        <taxon>Streptomyces</taxon>
    </lineage>
</organism>
<feature type="region of interest" description="Disordered" evidence="1">
    <location>
        <begin position="1"/>
        <end position="64"/>
    </location>
</feature>